<dbReference type="Pfam" id="PF02661">
    <property type="entry name" value="Fic"/>
    <property type="match status" value="1"/>
</dbReference>
<evidence type="ECO:0000259" key="3">
    <source>
        <dbReference type="PROSITE" id="PS51459"/>
    </source>
</evidence>
<proteinExistence type="predicted"/>
<dbReference type="RefSeq" id="WP_076367574.1">
    <property type="nucleotide sequence ID" value="NZ_FTOM01000011.1"/>
</dbReference>
<feature type="domain" description="Fido" evidence="3">
    <location>
        <begin position="123"/>
        <end position="289"/>
    </location>
</feature>
<dbReference type="InterPro" id="IPR040198">
    <property type="entry name" value="Fido_containing"/>
</dbReference>
<evidence type="ECO:0000313" key="4">
    <source>
        <dbReference type="EMBL" id="SIS90487.1"/>
    </source>
</evidence>
<organism evidence="4 5">
    <name type="scientific">Phaeovulum vinaykumarii</name>
    <dbReference type="NCBI Taxonomy" id="407234"/>
    <lineage>
        <taxon>Bacteria</taxon>
        <taxon>Pseudomonadati</taxon>
        <taxon>Pseudomonadota</taxon>
        <taxon>Alphaproteobacteria</taxon>
        <taxon>Rhodobacterales</taxon>
        <taxon>Paracoccaceae</taxon>
        <taxon>Phaeovulum</taxon>
    </lineage>
</organism>
<keyword evidence="5" id="KW-1185">Reference proteome</keyword>
<dbReference type="SUPFAM" id="SSF140931">
    <property type="entry name" value="Fic-like"/>
    <property type="match status" value="1"/>
</dbReference>
<dbReference type="PANTHER" id="PTHR13504:SF38">
    <property type="entry name" value="FIDO DOMAIN-CONTAINING PROTEIN"/>
    <property type="match status" value="1"/>
</dbReference>
<evidence type="ECO:0000313" key="5">
    <source>
        <dbReference type="Proteomes" id="UP000186098"/>
    </source>
</evidence>
<accession>A0A1N7MWJ4</accession>
<dbReference type="EMBL" id="FTOM01000011">
    <property type="protein sequence ID" value="SIS90487.1"/>
    <property type="molecule type" value="Genomic_DNA"/>
</dbReference>
<dbReference type="PROSITE" id="PS51459">
    <property type="entry name" value="FIDO"/>
    <property type="match status" value="1"/>
</dbReference>
<dbReference type="GO" id="GO:0005524">
    <property type="term" value="F:ATP binding"/>
    <property type="evidence" value="ECO:0007669"/>
    <property type="project" value="UniProtKB-KW"/>
</dbReference>
<dbReference type="PANTHER" id="PTHR13504">
    <property type="entry name" value="FIDO DOMAIN-CONTAINING PROTEIN DDB_G0283145"/>
    <property type="match status" value="1"/>
</dbReference>
<dbReference type="InterPro" id="IPR003812">
    <property type="entry name" value="Fido"/>
</dbReference>
<name>A0A1N7MWJ4_9RHOB</name>
<gene>
    <name evidence="4" type="ORF">SAMN05421795_1111</name>
</gene>
<reference evidence="5" key="1">
    <citation type="submission" date="2017-01" db="EMBL/GenBank/DDBJ databases">
        <authorList>
            <person name="Varghese N."/>
            <person name="Submissions S."/>
        </authorList>
    </citation>
    <scope>NUCLEOTIDE SEQUENCE [LARGE SCALE GENOMIC DNA]</scope>
    <source>
        <strain evidence="5">DSM 18714</strain>
    </source>
</reference>
<dbReference type="InterPro" id="IPR036597">
    <property type="entry name" value="Fido-like_dom_sf"/>
</dbReference>
<dbReference type="Proteomes" id="UP000186098">
    <property type="component" value="Unassembled WGS sequence"/>
</dbReference>
<feature type="active site" evidence="1">
    <location>
        <position position="213"/>
    </location>
</feature>
<keyword evidence="2" id="KW-0067">ATP-binding</keyword>
<dbReference type="AlphaFoldDB" id="A0A1N7MWJ4"/>
<evidence type="ECO:0000256" key="2">
    <source>
        <dbReference type="PIRSR" id="PIRSR640198-2"/>
    </source>
</evidence>
<sequence length="399" mass="43805">MSTHPIADKGEAITVVEPLIPEEASKHRAHLNDLAVDLASLSSGLRASLPEAVRAPLANLVRSMNCYYSNLIEGHNTHPIDIERALHQDFSADIEKRNLQLEAVAHIEVQRWIDAGGLTDHPLAPDMLREIHRRFCENLPPELLVVRKPDGSEAPIVPGTFRTDFVQIGAHVAPSPGAVSRLLAHMRKMYGAQGRSGAILATACAHHRLVWVHPFVDLNGRVSRMVAHAMLRDSVGSEGLWSASRGLARREAEYKQRLMAADEPRHGGADGRGNLSEQRLAEFASFFLETCIDQVRFMETLMQPQRLRERIMTWCKAEIAAGTLSKGADVVMREALMAGMVERGALPELLGVGDRQARKVTAELVAAGALKADTQRAPLHLSFPARLASDWMPGLFPDG</sequence>
<evidence type="ECO:0000256" key="1">
    <source>
        <dbReference type="PIRSR" id="PIRSR640198-1"/>
    </source>
</evidence>
<dbReference type="Gene3D" id="1.10.3290.10">
    <property type="entry name" value="Fido-like domain"/>
    <property type="match status" value="1"/>
</dbReference>
<feature type="binding site" evidence="2">
    <location>
        <begin position="217"/>
        <end position="224"/>
    </location>
    <ligand>
        <name>ATP</name>
        <dbReference type="ChEBI" id="CHEBI:30616"/>
    </ligand>
</feature>
<keyword evidence="2" id="KW-0547">Nucleotide-binding</keyword>
<protein>
    <submittedName>
        <fullName evidence="4">Fic family protein</fullName>
    </submittedName>
</protein>
<dbReference type="STRING" id="407234.SAMN05421795_1111"/>
<dbReference type="OrthoDB" id="9813719at2"/>